<proteinExistence type="predicted"/>
<organism evidence="1 2">
    <name type="scientific">Enterococcus faecalis</name>
    <name type="common">Streptococcus faecalis</name>
    <dbReference type="NCBI Taxonomy" id="1351"/>
    <lineage>
        <taxon>Bacteria</taxon>
        <taxon>Bacillati</taxon>
        <taxon>Bacillota</taxon>
        <taxon>Bacilli</taxon>
        <taxon>Lactobacillales</taxon>
        <taxon>Enterococcaceae</taxon>
        <taxon>Enterococcus</taxon>
    </lineage>
</organism>
<gene>
    <name evidence="1" type="ORF">DAI13_16820</name>
</gene>
<dbReference type="EMBL" id="PZZH01000002">
    <property type="protein sequence ID" value="PTN72777.1"/>
    <property type="molecule type" value="Genomic_DNA"/>
</dbReference>
<protein>
    <submittedName>
        <fullName evidence="1">PcfR</fullName>
    </submittedName>
</protein>
<sequence length="164" mass="19639">MSIFLIIILCIVYNVWYNNYKDKQKRGIQLNLEKMKMEARKRMKILGIHEPTIAQFVEKGKISFSGKSYLGANYWINEERKKAIEIIEKENNILVYYAIEQKYMGDITMLYLFYISPYEEDWEMDHQSIVENYQYTYGLNETDPFLSEFGEIKFKNMFGGLVKQ</sequence>
<evidence type="ECO:0000313" key="2">
    <source>
        <dbReference type="Proteomes" id="UP000244140"/>
    </source>
</evidence>
<reference evidence="1 2" key="1">
    <citation type="submission" date="2018-04" db="EMBL/GenBank/DDBJ databases">
        <authorList>
            <person name="Van Tyne D."/>
        </authorList>
    </citation>
    <scope>NUCLEOTIDE SEQUENCE [LARGE SCALE GENOMIC DNA]</scope>
    <source>
        <strain evidence="1 2">B2535</strain>
    </source>
</reference>
<evidence type="ECO:0000313" key="1">
    <source>
        <dbReference type="EMBL" id="PTN72777.1"/>
    </source>
</evidence>
<dbReference type="AlphaFoldDB" id="A0A855U3F4"/>
<comment type="caution">
    <text evidence="1">The sequence shown here is derived from an EMBL/GenBank/DDBJ whole genome shotgun (WGS) entry which is preliminary data.</text>
</comment>
<name>A0A855U3F4_ENTFL</name>
<dbReference type="Proteomes" id="UP000244140">
    <property type="component" value="Unassembled WGS sequence"/>
</dbReference>
<accession>A0A855U3F4</accession>
<dbReference type="RefSeq" id="WP_002393728.1">
    <property type="nucleotide sequence ID" value="NZ_JASOEV020000002.1"/>
</dbReference>